<dbReference type="RefSeq" id="XP_020039826.1">
    <property type="nucleotide sequence ID" value="XM_020184237.1"/>
</dbReference>
<proteinExistence type="predicted"/>
<feature type="region of interest" description="Disordered" evidence="1">
    <location>
        <begin position="1"/>
        <end position="57"/>
    </location>
</feature>
<evidence type="ECO:0000256" key="1">
    <source>
        <dbReference type="SAM" id="MobiDB-lite"/>
    </source>
</evidence>
<reference evidence="2" key="1">
    <citation type="submission" date="2025-08" db="UniProtKB">
        <authorList>
            <consortium name="RefSeq"/>
        </authorList>
    </citation>
    <scope>IDENTIFICATION</scope>
    <source>
        <tissue evidence="2">Leukocyte</tissue>
    </source>
</reference>
<dbReference type="KEGG" id="ccan:109699503"/>
<feature type="compositionally biased region" description="Low complexity" evidence="1">
    <location>
        <begin position="41"/>
        <end position="52"/>
    </location>
</feature>
<feature type="compositionally biased region" description="Gly residues" evidence="1">
    <location>
        <begin position="29"/>
        <end position="40"/>
    </location>
</feature>
<gene>
    <name evidence="2" type="primary">LOC109699503</name>
</gene>
<organism evidence="2">
    <name type="scientific">Castor canadensis</name>
    <name type="common">American beaver</name>
    <dbReference type="NCBI Taxonomy" id="51338"/>
    <lineage>
        <taxon>Eukaryota</taxon>
        <taxon>Metazoa</taxon>
        <taxon>Chordata</taxon>
        <taxon>Craniata</taxon>
        <taxon>Vertebrata</taxon>
        <taxon>Euteleostomi</taxon>
        <taxon>Mammalia</taxon>
        <taxon>Eutheria</taxon>
        <taxon>Euarchontoglires</taxon>
        <taxon>Glires</taxon>
        <taxon>Rodentia</taxon>
        <taxon>Castorimorpha</taxon>
        <taxon>Castoridae</taxon>
        <taxon>Castor</taxon>
    </lineage>
</organism>
<protein>
    <submittedName>
        <fullName evidence="2">Uncharacterized protein LOC109699503</fullName>
    </submittedName>
</protein>
<accession>A0A8B7W6M7</accession>
<sequence>MKDPAGGVCEEEEENRGGGREREEDRSPLGGGGGGGGPGCGRAPRGAWGPAATTRPERWTLGRELLVLHFMGSL</sequence>
<name>A0A8B7W6M7_CASCN</name>
<feature type="compositionally biased region" description="Basic and acidic residues" evidence="1">
    <location>
        <begin position="15"/>
        <end position="27"/>
    </location>
</feature>
<dbReference type="AlphaFoldDB" id="A0A8B7W6M7"/>
<evidence type="ECO:0000313" key="2">
    <source>
        <dbReference type="RefSeq" id="XP_020039826.1"/>
    </source>
</evidence>